<protein>
    <submittedName>
        <fullName evidence="1">Reverse transcriptase</fullName>
    </submittedName>
</protein>
<dbReference type="Proteomes" id="UP000325315">
    <property type="component" value="Unassembled WGS sequence"/>
</dbReference>
<accession>A0A5B6WVS8</accession>
<evidence type="ECO:0000313" key="2">
    <source>
        <dbReference type="Proteomes" id="UP000325315"/>
    </source>
</evidence>
<keyword evidence="1" id="KW-0548">Nucleotidyltransferase</keyword>
<dbReference type="EMBL" id="SMMG02000002">
    <property type="protein sequence ID" value="KAA3485154.1"/>
    <property type="molecule type" value="Genomic_DNA"/>
</dbReference>
<comment type="caution">
    <text evidence="1">The sequence shown here is derived from an EMBL/GenBank/DDBJ whole genome shotgun (WGS) entry which is preliminary data.</text>
</comment>
<name>A0A5B6WVS8_9ROSI</name>
<keyword evidence="2" id="KW-1185">Reference proteome</keyword>
<organism evidence="1 2">
    <name type="scientific">Gossypium australe</name>
    <dbReference type="NCBI Taxonomy" id="47621"/>
    <lineage>
        <taxon>Eukaryota</taxon>
        <taxon>Viridiplantae</taxon>
        <taxon>Streptophyta</taxon>
        <taxon>Embryophyta</taxon>
        <taxon>Tracheophyta</taxon>
        <taxon>Spermatophyta</taxon>
        <taxon>Magnoliopsida</taxon>
        <taxon>eudicotyledons</taxon>
        <taxon>Gunneridae</taxon>
        <taxon>Pentapetalae</taxon>
        <taxon>rosids</taxon>
        <taxon>malvids</taxon>
        <taxon>Malvales</taxon>
        <taxon>Malvaceae</taxon>
        <taxon>Malvoideae</taxon>
        <taxon>Gossypium</taxon>
    </lineage>
</organism>
<reference evidence="2" key="1">
    <citation type="journal article" date="2019" name="Plant Biotechnol. J.">
        <title>Genome sequencing of the Australian wild diploid species Gossypium australe highlights disease resistance and delayed gland morphogenesis.</title>
        <authorList>
            <person name="Cai Y."/>
            <person name="Cai X."/>
            <person name="Wang Q."/>
            <person name="Wang P."/>
            <person name="Zhang Y."/>
            <person name="Cai C."/>
            <person name="Xu Y."/>
            <person name="Wang K."/>
            <person name="Zhou Z."/>
            <person name="Wang C."/>
            <person name="Geng S."/>
            <person name="Li B."/>
            <person name="Dong Q."/>
            <person name="Hou Y."/>
            <person name="Wang H."/>
            <person name="Ai P."/>
            <person name="Liu Z."/>
            <person name="Yi F."/>
            <person name="Sun M."/>
            <person name="An G."/>
            <person name="Cheng J."/>
            <person name="Zhang Y."/>
            <person name="Shi Q."/>
            <person name="Xie Y."/>
            <person name="Shi X."/>
            <person name="Chang Y."/>
            <person name="Huang F."/>
            <person name="Chen Y."/>
            <person name="Hong S."/>
            <person name="Mi L."/>
            <person name="Sun Q."/>
            <person name="Zhang L."/>
            <person name="Zhou B."/>
            <person name="Peng R."/>
            <person name="Zhang X."/>
            <person name="Liu F."/>
        </authorList>
    </citation>
    <scope>NUCLEOTIDE SEQUENCE [LARGE SCALE GENOMIC DNA]</scope>
    <source>
        <strain evidence="2">cv. PA1801</strain>
    </source>
</reference>
<dbReference type="GO" id="GO:0003964">
    <property type="term" value="F:RNA-directed DNA polymerase activity"/>
    <property type="evidence" value="ECO:0007669"/>
    <property type="project" value="UniProtKB-KW"/>
</dbReference>
<proteinExistence type="predicted"/>
<dbReference type="AlphaFoldDB" id="A0A5B6WVS8"/>
<keyword evidence="1" id="KW-0808">Transferase</keyword>
<evidence type="ECO:0000313" key="1">
    <source>
        <dbReference type="EMBL" id="KAA3485154.1"/>
    </source>
</evidence>
<keyword evidence="1" id="KW-0695">RNA-directed DNA polymerase</keyword>
<gene>
    <name evidence="1" type="ORF">EPI10_007176</name>
</gene>
<dbReference type="OrthoDB" id="1001388at2759"/>
<sequence>METKINKFKMEKVRQRCGYQSGIDVESLGSRGGLSLAWQCDVNIALKSFSHRHIDVIVEEDGGKKWRLTGFMDPHT</sequence>